<gene>
    <name evidence="6" type="ORF">A2Z21_01480</name>
</gene>
<keyword evidence="2 3" id="KW-0378">Hydrolase</keyword>
<evidence type="ECO:0000259" key="5">
    <source>
        <dbReference type="PROSITE" id="PS51770"/>
    </source>
</evidence>
<dbReference type="InterPro" id="IPR033120">
    <property type="entry name" value="HOTDOG_ACOT"/>
</dbReference>
<dbReference type="Pfam" id="PF03061">
    <property type="entry name" value="4HBT"/>
    <property type="match status" value="1"/>
</dbReference>
<organism evidence="6 7">
    <name type="scientific">Fraserbacteria sp. (strain RBG_16_55_9)</name>
    <dbReference type="NCBI Taxonomy" id="1817864"/>
    <lineage>
        <taxon>Bacteria</taxon>
        <taxon>Candidatus Fraseribacteriota</taxon>
    </lineage>
</organism>
<dbReference type="GO" id="GO:0006637">
    <property type="term" value="P:acyl-CoA metabolic process"/>
    <property type="evidence" value="ECO:0007669"/>
    <property type="project" value="TreeGrafter"/>
</dbReference>
<feature type="region of interest" description="Disordered" evidence="4">
    <location>
        <begin position="118"/>
        <end position="158"/>
    </location>
</feature>
<dbReference type="Gene3D" id="3.10.129.10">
    <property type="entry name" value="Hotdog Thioesterase"/>
    <property type="match status" value="1"/>
</dbReference>
<evidence type="ECO:0000256" key="1">
    <source>
        <dbReference type="ARBA" id="ARBA00010458"/>
    </source>
</evidence>
<evidence type="ECO:0000313" key="6">
    <source>
        <dbReference type="EMBL" id="OGF55653.1"/>
    </source>
</evidence>
<dbReference type="InterPro" id="IPR029069">
    <property type="entry name" value="HotDog_dom_sf"/>
</dbReference>
<protein>
    <recommendedName>
        <fullName evidence="5">HotDog ACOT-type domain-containing protein</fullName>
    </recommendedName>
</protein>
<name>A0A1F5UWV6_FRAXR</name>
<dbReference type="GO" id="GO:0005737">
    <property type="term" value="C:cytoplasm"/>
    <property type="evidence" value="ECO:0007669"/>
    <property type="project" value="TreeGrafter"/>
</dbReference>
<feature type="compositionally biased region" description="Basic and acidic residues" evidence="4">
    <location>
        <begin position="149"/>
        <end position="158"/>
    </location>
</feature>
<evidence type="ECO:0000256" key="2">
    <source>
        <dbReference type="ARBA" id="ARBA00022801"/>
    </source>
</evidence>
<evidence type="ECO:0000256" key="4">
    <source>
        <dbReference type="SAM" id="MobiDB-lite"/>
    </source>
</evidence>
<feature type="compositionally biased region" description="Basic residues" evidence="4">
    <location>
        <begin position="139"/>
        <end position="148"/>
    </location>
</feature>
<comment type="similarity">
    <text evidence="1">Belongs to the acyl coenzyme A hydrolase family.</text>
</comment>
<feature type="domain" description="HotDog ACOT-type" evidence="5">
    <location>
        <begin position="7"/>
        <end position="119"/>
    </location>
</feature>
<dbReference type="EMBL" id="MFGX01000051">
    <property type="protein sequence ID" value="OGF55653.1"/>
    <property type="molecule type" value="Genomic_DNA"/>
</dbReference>
<dbReference type="InterPro" id="IPR040170">
    <property type="entry name" value="Cytosol_ACT"/>
</dbReference>
<proteinExistence type="inferred from homology"/>
<dbReference type="Proteomes" id="UP000179157">
    <property type="component" value="Unassembled WGS sequence"/>
</dbReference>
<reference evidence="6 7" key="1">
    <citation type="journal article" date="2016" name="Nat. Commun.">
        <title>Thousands of microbial genomes shed light on interconnected biogeochemical processes in an aquifer system.</title>
        <authorList>
            <person name="Anantharaman K."/>
            <person name="Brown C.T."/>
            <person name="Hug L.A."/>
            <person name="Sharon I."/>
            <person name="Castelle C.J."/>
            <person name="Probst A.J."/>
            <person name="Thomas B.C."/>
            <person name="Singh A."/>
            <person name="Wilkins M.J."/>
            <person name="Karaoz U."/>
            <person name="Brodie E.L."/>
            <person name="Williams K.H."/>
            <person name="Hubbard S.S."/>
            <person name="Banfield J.F."/>
        </authorList>
    </citation>
    <scope>NUCLEOTIDE SEQUENCE [LARGE SCALE GENOMIC DNA]</scope>
    <source>
        <strain evidence="7">RBG_16_55_9</strain>
    </source>
</reference>
<dbReference type="PANTHER" id="PTHR11049">
    <property type="entry name" value="ACYL COENZYME A THIOESTER HYDROLASE"/>
    <property type="match status" value="1"/>
</dbReference>
<dbReference type="STRING" id="1817864.A2Z21_01480"/>
<evidence type="ECO:0000313" key="7">
    <source>
        <dbReference type="Proteomes" id="UP000179157"/>
    </source>
</evidence>
<dbReference type="CDD" id="cd03442">
    <property type="entry name" value="BFIT_BACH"/>
    <property type="match status" value="1"/>
</dbReference>
<sequence length="158" mass="17730">MQGKPVRESVVEMIQIVRPGDANPLGMAFGGTVVAWMDMAGAVSAVRHARRPVVTASIDNLSFISPIHMGEFVVIRASVNYTHRTSMEVGVWIESENPLTGERKPTTHGYLTFVALDERGQPAPVPPVVPETIEEKQRHKEAKRRRDYKLKMREEQEL</sequence>
<dbReference type="GO" id="GO:0052816">
    <property type="term" value="F:long-chain fatty acyl-CoA hydrolase activity"/>
    <property type="evidence" value="ECO:0007669"/>
    <property type="project" value="TreeGrafter"/>
</dbReference>
<dbReference type="SUPFAM" id="SSF54637">
    <property type="entry name" value="Thioesterase/thiol ester dehydrase-isomerase"/>
    <property type="match status" value="1"/>
</dbReference>
<dbReference type="InterPro" id="IPR006683">
    <property type="entry name" value="Thioestr_dom"/>
</dbReference>
<dbReference type="AlphaFoldDB" id="A0A1F5UWV6"/>
<accession>A0A1F5UWV6</accession>
<evidence type="ECO:0000256" key="3">
    <source>
        <dbReference type="PROSITE-ProRule" id="PRU01106"/>
    </source>
</evidence>
<comment type="caution">
    <text evidence="6">The sequence shown here is derived from an EMBL/GenBank/DDBJ whole genome shotgun (WGS) entry which is preliminary data.</text>
</comment>
<dbReference type="PROSITE" id="PS51770">
    <property type="entry name" value="HOTDOG_ACOT"/>
    <property type="match status" value="1"/>
</dbReference>